<evidence type="ECO:0000313" key="3">
    <source>
        <dbReference type="Proteomes" id="UP000799772"/>
    </source>
</evidence>
<reference evidence="2" key="1">
    <citation type="journal article" date="2020" name="Stud. Mycol.">
        <title>101 Dothideomycetes genomes: a test case for predicting lifestyles and emergence of pathogens.</title>
        <authorList>
            <person name="Haridas S."/>
            <person name="Albert R."/>
            <person name="Binder M."/>
            <person name="Bloem J."/>
            <person name="Labutti K."/>
            <person name="Salamov A."/>
            <person name="Andreopoulos B."/>
            <person name="Baker S."/>
            <person name="Barry K."/>
            <person name="Bills G."/>
            <person name="Bluhm B."/>
            <person name="Cannon C."/>
            <person name="Castanera R."/>
            <person name="Culley D."/>
            <person name="Daum C."/>
            <person name="Ezra D."/>
            <person name="Gonzalez J."/>
            <person name="Henrissat B."/>
            <person name="Kuo A."/>
            <person name="Liang C."/>
            <person name="Lipzen A."/>
            <person name="Lutzoni F."/>
            <person name="Magnuson J."/>
            <person name="Mondo S."/>
            <person name="Nolan M."/>
            <person name="Ohm R."/>
            <person name="Pangilinan J."/>
            <person name="Park H.-J."/>
            <person name="Ramirez L."/>
            <person name="Alfaro M."/>
            <person name="Sun H."/>
            <person name="Tritt A."/>
            <person name="Yoshinaga Y."/>
            <person name="Zwiers L.-H."/>
            <person name="Turgeon B."/>
            <person name="Goodwin S."/>
            <person name="Spatafora J."/>
            <person name="Crous P."/>
            <person name="Grigoriev I."/>
        </authorList>
    </citation>
    <scope>NUCLEOTIDE SEQUENCE</scope>
    <source>
        <strain evidence="2">CBS 133067</strain>
    </source>
</reference>
<dbReference type="OrthoDB" id="5399305at2759"/>
<accession>A0A9P4M717</accession>
<dbReference type="InterPro" id="IPR001005">
    <property type="entry name" value="SANT/Myb"/>
</dbReference>
<organism evidence="2 3">
    <name type="scientific">Rhizodiscina lignyota</name>
    <dbReference type="NCBI Taxonomy" id="1504668"/>
    <lineage>
        <taxon>Eukaryota</taxon>
        <taxon>Fungi</taxon>
        <taxon>Dikarya</taxon>
        <taxon>Ascomycota</taxon>
        <taxon>Pezizomycotina</taxon>
        <taxon>Dothideomycetes</taxon>
        <taxon>Pleosporomycetidae</taxon>
        <taxon>Aulographales</taxon>
        <taxon>Rhizodiscinaceae</taxon>
        <taxon>Rhizodiscina</taxon>
    </lineage>
</organism>
<keyword evidence="3" id="KW-1185">Reference proteome</keyword>
<feature type="compositionally biased region" description="Low complexity" evidence="1">
    <location>
        <begin position="88"/>
        <end position="107"/>
    </location>
</feature>
<name>A0A9P4M717_9PEZI</name>
<sequence length="346" mass="38170">MPHHIASQVISPLAEIDRSHSLSARGRKMSSTGGNRSWSEEEENYLLQTRMQKMPYKHIAAHLKKTELACRLHYHQLSHGSHRRKRTGSVSSNNSLASTSSGSSGNSPRNHYYHGYDGEDDHGMGYSPVRYGVNTSPPYSSHKVLLPKPMPLTPPEHSDLHNGLRINTSMQTGNNVDTDRLRAIYDQHRSGFWNAIAQDYGPDASPSHLEQIWRHNHHSGFGAPLMRPPTPGDSPDRLGRPSLKPSPLPAFNPYSTADYRTNLGSLNSYSATAVSAPERMNFGFSLPTPNSAYAHTPQLHRANTWDTGYATTGQAPTAIASLLTENKCPRGSECTDVNCRSGHGRC</sequence>
<feature type="compositionally biased region" description="Basic residues" evidence="1">
    <location>
        <begin position="77"/>
        <end position="87"/>
    </location>
</feature>
<feature type="region of interest" description="Disordered" evidence="1">
    <location>
        <begin position="219"/>
        <end position="251"/>
    </location>
</feature>
<evidence type="ECO:0000256" key="1">
    <source>
        <dbReference type="SAM" id="MobiDB-lite"/>
    </source>
</evidence>
<feature type="region of interest" description="Disordered" evidence="1">
    <location>
        <begin position="21"/>
        <end position="40"/>
    </location>
</feature>
<proteinExistence type="predicted"/>
<feature type="region of interest" description="Disordered" evidence="1">
    <location>
        <begin position="77"/>
        <end position="119"/>
    </location>
</feature>
<evidence type="ECO:0008006" key="4">
    <source>
        <dbReference type="Google" id="ProtNLM"/>
    </source>
</evidence>
<gene>
    <name evidence="2" type="ORF">NA57DRAFT_59396</name>
</gene>
<dbReference type="CDD" id="cd00167">
    <property type="entry name" value="SANT"/>
    <property type="match status" value="1"/>
</dbReference>
<dbReference type="EMBL" id="ML978131">
    <property type="protein sequence ID" value="KAF2095379.1"/>
    <property type="molecule type" value="Genomic_DNA"/>
</dbReference>
<evidence type="ECO:0000313" key="2">
    <source>
        <dbReference type="EMBL" id="KAF2095379.1"/>
    </source>
</evidence>
<comment type="caution">
    <text evidence="2">The sequence shown here is derived from an EMBL/GenBank/DDBJ whole genome shotgun (WGS) entry which is preliminary data.</text>
</comment>
<dbReference type="Proteomes" id="UP000799772">
    <property type="component" value="Unassembled WGS sequence"/>
</dbReference>
<dbReference type="AlphaFoldDB" id="A0A9P4M717"/>
<protein>
    <recommendedName>
        <fullName evidence="4">Myb-like domain-containing protein</fullName>
    </recommendedName>
</protein>